<evidence type="ECO:0000256" key="5">
    <source>
        <dbReference type="ARBA" id="ARBA00022842"/>
    </source>
</evidence>
<dbReference type="Pfam" id="PF00293">
    <property type="entry name" value="NUDIX"/>
    <property type="match status" value="1"/>
</dbReference>
<proteinExistence type="inferred from homology"/>
<evidence type="ECO:0000256" key="4">
    <source>
        <dbReference type="ARBA" id="ARBA00022801"/>
    </source>
</evidence>
<dbReference type="InterPro" id="IPR020084">
    <property type="entry name" value="NUDIX_hydrolase_CS"/>
</dbReference>
<dbReference type="RefSeq" id="WP_094787804.1">
    <property type="nucleotide sequence ID" value="NZ_NDXW01000001.1"/>
</dbReference>
<evidence type="ECO:0000256" key="3">
    <source>
        <dbReference type="ARBA" id="ARBA00022723"/>
    </source>
</evidence>
<accession>A0A4P9VMR8</accession>
<dbReference type="NCBIfam" id="NF011922">
    <property type="entry name" value="PRK15393.1"/>
    <property type="match status" value="1"/>
</dbReference>
<dbReference type="PROSITE" id="PS00893">
    <property type="entry name" value="NUDIX_BOX"/>
    <property type="match status" value="1"/>
</dbReference>
<dbReference type="PANTHER" id="PTHR10885">
    <property type="entry name" value="ISOPENTENYL-DIPHOSPHATE DELTA-ISOMERASE"/>
    <property type="match status" value="1"/>
</dbReference>
<sequence length="178" mass="20472">MPRELITKNAINHERVTIVNEQNECIGESTRSEMRKQGLCHRAVYMFVFNPLGQLFVQKRTPTKDVYPGFYDLAAGGVVQAGEDYEQAAYRELAEEMGITGVPLHSYFHFYFQESEQRVWGKVYTCEYDGPLTLEADEVEDIVQLWPEDVLRSPHSLQFTPDSLIALQRLWPKLAIAV</sequence>
<dbReference type="InterPro" id="IPR024195">
    <property type="entry name" value="NUDIX_hydrolase_YfcD_pred"/>
</dbReference>
<feature type="binding site" evidence="6">
    <location>
        <position position="92"/>
    </location>
    <ligand>
        <name>Mg(2+)</name>
        <dbReference type="ChEBI" id="CHEBI:18420"/>
    </ligand>
</feature>
<organism evidence="8 9">
    <name type="scientific">Zooshikella ganghwensis</name>
    <dbReference type="NCBI Taxonomy" id="202772"/>
    <lineage>
        <taxon>Bacteria</taxon>
        <taxon>Pseudomonadati</taxon>
        <taxon>Pseudomonadota</taxon>
        <taxon>Gammaproteobacteria</taxon>
        <taxon>Oceanospirillales</taxon>
        <taxon>Zooshikellaceae</taxon>
        <taxon>Zooshikella</taxon>
    </lineage>
</organism>
<dbReference type="Proteomes" id="UP000257039">
    <property type="component" value="Unassembled WGS sequence"/>
</dbReference>
<evidence type="ECO:0000259" key="7">
    <source>
        <dbReference type="PROSITE" id="PS51462"/>
    </source>
</evidence>
<evidence type="ECO:0000256" key="1">
    <source>
        <dbReference type="ARBA" id="ARBA00001946"/>
    </source>
</evidence>
<evidence type="ECO:0000256" key="2">
    <source>
        <dbReference type="ARBA" id="ARBA00005582"/>
    </source>
</evidence>
<dbReference type="PANTHER" id="PTHR10885:SF0">
    <property type="entry name" value="ISOPENTENYL-DIPHOSPHATE DELTA-ISOMERASE"/>
    <property type="match status" value="1"/>
</dbReference>
<comment type="caution">
    <text evidence="8">The sequence shown here is derived from an EMBL/GenBank/DDBJ whole genome shotgun (WGS) entry which is preliminary data.</text>
</comment>
<feature type="binding site" evidence="6">
    <location>
        <position position="96"/>
    </location>
    <ligand>
        <name>Mg(2+)</name>
        <dbReference type="ChEBI" id="CHEBI:18420"/>
    </ligand>
</feature>
<dbReference type="EMBL" id="NDXW01000001">
    <property type="protein sequence ID" value="RDH44705.1"/>
    <property type="molecule type" value="Genomic_DNA"/>
</dbReference>
<dbReference type="Gene3D" id="3.90.79.10">
    <property type="entry name" value="Nucleoside Triphosphate Pyrophosphohydrolase"/>
    <property type="match status" value="1"/>
</dbReference>
<keyword evidence="9" id="KW-1185">Reference proteome</keyword>
<gene>
    <name evidence="8" type="ORF">B9G39_15390</name>
</gene>
<dbReference type="GO" id="GO:0016817">
    <property type="term" value="F:hydrolase activity, acting on acid anhydrides"/>
    <property type="evidence" value="ECO:0007669"/>
    <property type="project" value="InterPro"/>
</dbReference>
<dbReference type="GO" id="GO:0046872">
    <property type="term" value="F:metal ion binding"/>
    <property type="evidence" value="ECO:0007669"/>
    <property type="project" value="UniProtKB-KW"/>
</dbReference>
<keyword evidence="3 6" id="KW-0479">Metal-binding</keyword>
<protein>
    <submittedName>
        <fullName evidence="8">NUDIX hydrolase YfcD</fullName>
    </submittedName>
</protein>
<reference evidence="8 9" key="1">
    <citation type="submission" date="2017-04" db="EMBL/GenBank/DDBJ databases">
        <title>Draft genome sequence of Zooshikella ganghwensis VG4 isolated from Red Sea sediments.</title>
        <authorList>
            <person name="Rehman Z."/>
            <person name="Alam I."/>
            <person name="Kamau A."/>
            <person name="Bajic V."/>
            <person name="Leiknes T."/>
        </authorList>
    </citation>
    <scope>NUCLEOTIDE SEQUENCE [LARGE SCALE GENOMIC DNA]</scope>
    <source>
        <strain evidence="8 9">VG4</strain>
    </source>
</reference>
<dbReference type="CDD" id="cd04697">
    <property type="entry name" value="NUDIX_Hydrolase"/>
    <property type="match status" value="1"/>
</dbReference>
<dbReference type="PIRSF" id="PIRSF017340">
    <property type="entry name" value="Nudix_hydro"/>
    <property type="match status" value="1"/>
</dbReference>
<feature type="domain" description="Nudix hydrolase" evidence="7">
    <location>
        <begin position="39"/>
        <end position="167"/>
    </location>
</feature>
<dbReference type="AlphaFoldDB" id="A0A4P9VMR8"/>
<dbReference type="InterPro" id="IPR000086">
    <property type="entry name" value="NUDIX_hydrolase_dom"/>
</dbReference>
<name>A0A4P9VMR8_9GAMM</name>
<keyword evidence="5 6" id="KW-0460">Magnesium</keyword>
<comment type="similarity">
    <text evidence="2">Belongs to the Nudix hydrolase family.</text>
</comment>
<evidence type="ECO:0000313" key="8">
    <source>
        <dbReference type="EMBL" id="RDH44705.1"/>
    </source>
</evidence>
<dbReference type="InterPro" id="IPR015797">
    <property type="entry name" value="NUDIX_hydrolase-like_dom_sf"/>
</dbReference>
<dbReference type="SUPFAM" id="SSF55811">
    <property type="entry name" value="Nudix"/>
    <property type="match status" value="1"/>
</dbReference>
<keyword evidence="4 8" id="KW-0378">Hydrolase</keyword>
<dbReference type="PROSITE" id="PS51462">
    <property type="entry name" value="NUDIX"/>
    <property type="match status" value="1"/>
</dbReference>
<comment type="cofactor">
    <cofactor evidence="1">
        <name>Mg(2+)</name>
        <dbReference type="ChEBI" id="CHEBI:18420"/>
    </cofactor>
</comment>
<evidence type="ECO:0000256" key="6">
    <source>
        <dbReference type="PIRSR" id="PIRSR017340-1"/>
    </source>
</evidence>
<evidence type="ECO:0000313" key="9">
    <source>
        <dbReference type="Proteomes" id="UP000257039"/>
    </source>
</evidence>